<comment type="caution">
    <text evidence="1">The sequence shown here is derived from an EMBL/GenBank/DDBJ whole genome shotgun (WGS) entry which is preliminary data.</text>
</comment>
<reference evidence="1 2" key="1">
    <citation type="submission" date="2020-07" db="EMBL/GenBank/DDBJ databases">
        <title>Description of Limosilactobacillus balticus sp. nov., Limosilactobacillus agrestis sp. nov., Limosilactobacillus albertensis sp. nov., Limosilactobacillus rudii sp. nov., Limosilactobacillus fastidiosus sp. nov., five novel Limosilactobacillus species isolated from the vertebrate gastrointestinal tract, and proposal of 6 subspecies of Limosilactobacillus reuteri adapted to the gastrointestinal tract of specific vertebrate hosts.</title>
        <authorList>
            <person name="Li F."/>
            <person name="Cheng C."/>
            <person name="Zheng J."/>
            <person name="Quevedo R.M."/>
            <person name="Li J."/>
            <person name="Roos S."/>
            <person name="Gaenzle M.G."/>
            <person name="Walter J."/>
        </authorList>
    </citation>
    <scope>NUCLEOTIDE SEQUENCE [LARGE SCALE GENOMIC DNA]</scope>
    <source>
        <strain evidence="1 2">RRLNB_1_1</strain>
    </source>
</reference>
<proteinExistence type="predicted"/>
<keyword evidence="2" id="KW-1185">Reference proteome</keyword>
<evidence type="ECO:0000313" key="2">
    <source>
        <dbReference type="Proteomes" id="UP000518316"/>
    </source>
</evidence>
<sequence length="86" mass="10420">MRTVYKERQLLRKLIKASNKYPNNIIPTSELPVKEDDYYFKQLLKYELICVEETEEVAPLQLEYVSYAITDKGKHFFEYRHEDLQD</sequence>
<dbReference type="RefSeq" id="WP_182597876.1">
    <property type="nucleotide sequence ID" value="NZ_JACIVC010000049.1"/>
</dbReference>
<accession>A0A7W3Y7Q2</accession>
<protein>
    <submittedName>
        <fullName evidence="1">Uncharacterized protein</fullName>
    </submittedName>
</protein>
<organism evidence="1 2">
    <name type="scientific">Limosilactobacillus albertensis</name>
    <dbReference type="NCBI Taxonomy" id="2759752"/>
    <lineage>
        <taxon>Bacteria</taxon>
        <taxon>Bacillati</taxon>
        <taxon>Bacillota</taxon>
        <taxon>Bacilli</taxon>
        <taxon>Lactobacillales</taxon>
        <taxon>Lactobacillaceae</taxon>
        <taxon>Limosilactobacillus</taxon>
    </lineage>
</organism>
<evidence type="ECO:0000313" key="1">
    <source>
        <dbReference type="EMBL" id="MBB1069220.1"/>
    </source>
</evidence>
<dbReference type="EMBL" id="JACIVC010000049">
    <property type="protein sequence ID" value="MBB1069220.1"/>
    <property type="molecule type" value="Genomic_DNA"/>
</dbReference>
<name>A0A7W3Y7Q2_9LACO</name>
<dbReference type="Proteomes" id="UP000518316">
    <property type="component" value="Unassembled WGS sequence"/>
</dbReference>
<gene>
    <name evidence="1" type="ORF">H5S40_03505</name>
</gene>
<dbReference type="AlphaFoldDB" id="A0A7W3Y7Q2"/>